<organism evidence="2">
    <name type="scientific">Anguilla anguilla</name>
    <name type="common">European freshwater eel</name>
    <name type="synonym">Muraena anguilla</name>
    <dbReference type="NCBI Taxonomy" id="7936"/>
    <lineage>
        <taxon>Eukaryota</taxon>
        <taxon>Metazoa</taxon>
        <taxon>Chordata</taxon>
        <taxon>Craniata</taxon>
        <taxon>Vertebrata</taxon>
        <taxon>Euteleostomi</taxon>
        <taxon>Actinopterygii</taxon>
        <taxon>Neopterygii</taxon>
        <taxon>Teleostei</taxon>
        <taxon>Anguilliformes</taxon>
        <taxon>Anguillidae</taxon>
        <taxon>Anguilla</taxon>
    </lineage>
</organism>
<accession>A0A0E9RDY4</accession>
<evidence type="ECO:0000256" key="1">
    <source>
        <dbReference type="SAM" id="MobiDB-lite"/>
    </source>
</evidence>
<sequence length="57" mass="6772">MKQWIALEKLRKACIAQDKKRKRGSDDTSRDCCLQKKRKKPKQQHKGLFTTKTEIQI</sequence>
<reference evidence="2" key="1">
    <citation type="submission" date="2014-11" db="EMBL/GenBank/DDBJ databases">
        <authorList>
            <person name="Amaro Gonzalez C."/>
        </authorList>
    </citation>
    <scope>NUCLEOTIDE SEQUENCE</scope>
</reference>
<name>A0A0E9RDY4_ANGAN</name>
<feature type="compositionally biased region" description="Basic residues" evidence="1">
    <location>
        <begin position="35"/>
        <end position="45"/>
    </location>
</feature>
<protein>
    <submittedName>
        <fullName evidence="2">Uncharacterized protein</fullName>
    </submittedName>
</protein>
<proteinExistence type="predicted"/>
<evidence type="ECO:0000313" key="2">
    <source>
        <dbReference type="EMBL" id="JAH26705.1"/>
    </source>
</evidence>
<feature type="compositionally biased region" description="Basic and acidic residues" evidence="1">
    <location>
        <begin position="24"/>
        <end position="34"/>
    </location>
</feature>
<feature type="region of interest" description="Disordered" evidence="1">
    <location>
        <begin position="17"/>
        <end position="57"/>
    </location>
</feature>
<dbReference type="EMBL" id="GBXM01081872">
    <property type="protein sequence ID" value="JAH26705.1"/>
    <property type="molecule type" value="Transcribed_RNA"/>
</dbReference>
<dbReference type="AlphaFoldDB" id="A0A0E9RDY4"/>
<reference evidence="2" key="2">
    <citation type="journal article" date="2015" name="Fish Shellfish Immunol.">
        <title>Early steps in the European eel (Anguilla anguilla)-Vibrio vulnificus interaction in the gills: Role of the RtxA13 toxin.</title>
        <authorList>
            <person name="Callol A."/>
            <person name="Pajuelo D."/>
            <person name="Ebbesson L."/>
            <person name="Teles M."/>
            <person name="MacKenzie S."/>
            <person name="Amaro C."/>
        </authorList>
    </citation>
    <scope>NUCLEOTIDE SEQUENCE</scope>
</reference>